<organism evidence="4 5">
    <name type="scientific">Aestuariispira insulae</name>
    <dbReference type="NCBI Taxonomy" id="1461337"/>
    <lineage>
        <taxon>Bacteria</taxon>
        <taxon>Pseudomonadati</taxon>
        <taxon>Pseudomonadota</taxon>
        <taxon>Alphaproteobacteria</taxon>
        <taxon>Rhodospirillales</taxon>
        <taxon>Kiloniellaceae</taxon>
        <taxon>Aestuariispira</taxon>
    </lineage>
</organism>
<dbReference type="GO" id="GO:0009697">
    <property type="term" value="P:salicylic acid biosynthetic process"/>
    <property type="evidence" value="ECO:0007669"/>
    <property type="project" value="TreeGrafter"/>
</dbReference>
<dbReference type="PANTHER" id="PTHR38041">
    <property type="entry name" value="CHORISMATE MUTASE"/>
    <property type="match status" value="1"/>
</dbReference>
<reference evidence="4 5" key="1">
    <citation type="submission" date="2018-07" db="EMBL/GenBank/DDBJ databases">
        <title>Genomic Encyclopedia of Type Strains, Phase III (KMG-III): the genomes of soil and plant-associated and newly described type strains.</title>
        <authorList>
            <person name="Whitman W."/>
        </authorList>
    </citation>
    <scope>NUCLEOTIDE SEQUENCE [LARGE SCALE GENOMIC DNA]</scope>
    <source>
        <strain evidence="4 5">CECT 8488</strain>
    </source>
</reference>
<dbReference type="EC" id="5.4.99.5" evidence="1"/>
<proteinExistence type="predicted"/>
<dbReference type="PROSITE" id="PS51168">
    <property type="entry name" value="CHORISMATE_MUT_2"/>
    <property type="match status" value="1"/>
</dbReference>
<feature type="domain" description="Chorismate mutase" evidence="3">
    <location>
        <begin position="2"/>
        <end position="93"/>
    </location>
</feature>
<dbReference type="GO" id="GO:0046417">
    <property type="term" value="P:chorismate metabolic process"/>
    <property type="evidence" value="ECO:0007669"/>
    <property type="project" value="InterPro"/>
</dbReference>
<dbReference type="PANTHER" id="PTHR38041:SF1">
    <property type="entry name" value="CHORISMATE MUTASE"/>
    <property type="match status" value="1"/>
</dbReference>
<keyword evidence="5" id="KW-1185">Reference proteome</keyword>
<name>A0A3D9H6C4_9PROT</name>
<evidence type="ECO:0000313" key="5">
    <source>
        <dbReference type="Proteomes" id="UP000256845"/>
    </source>
</evidence>
<dbReference type="InterPro" id="IPR051331">
    <property type="entry name" value="Chorismate_mutase-related"/>
</dbReference>
<dbReference type="Gene3D" id="1.20.59.10">
    <property type="entry name" value="Chorismate mutase"/>
    <property type="match status" value="1"/>
</dbReference>
<dbReference type="InterPro" id="IPR036263">
    <property type="entry name" value="Chorismate_II_sf"/>
</dbReference>
<dbReference type="SUPFAM" id="SSF48600">
    <property type="entry name" value="Chorismate mutase II"/>
    <property type="match status" value="1"/>
</dbReference>
<dbReference type="Proteomes" id="UP000256845">
    <property type="component" value="Unassembled WGS sequence"/>
</dbReference>
<evidence type="ECO:0000256" key="1">
    <source>
        <dbReference type="ARBA" id="ARBA00012404"/>
    </source>
</evidence>
<dbReference type="SMART" id="SM00830">
    <property type="entry name" value="CM_2"/>
    <property type="match status" value="1"/>
</dbReference>
<protein>
    <recommendedName>
        <fullName evidence="1">chorismate mutase</fullName>
        <ecNumber evidence="1">5.4.99.5</ecNumber>
    </recommendedName>
</protein>
<sequence length="103" mass="11839">MSAPPDQLLNLRAQINQLDEQLIEVLGERFEISRLIGEFKRKTGLPALDEAREAAIMENRTALAMEYGLDRDFAHRFMQMILDQVVAEHQEISQYKSPPRGRA</sequence>
<dbReference type="InterPro" id="IPR036979">
    <property type="entry name" value="CM_dom_sf"/>
</dbReference>
<evidence type="ECO:0000259" key="3">
    <source>
        <dbReference type="PROSITE" id="PS51168"/>
    </source>
</evidence>
<dbReference type="OrthoDB" id="3267837at2"/>
<dbReference type="RefSeq" id="WP_115938597.1">
    <property type="nucleotide sequence ID" value="NZ_QRDW01000012.1"/>
</dbReference>
<keyword evidence="2" id="KW-0413">Isomerase</keyword>
<accession>A0A3D9H6C4</accession>
<dbReference type="EMBL" id="QRDW01000012">
    <property type="protein sequence ID" value="RED45067.1"/>
    <property type="molecule type" value="Genomic_DNA"/>
</dbReference>
<gene>
    <name evidence="4" type="ORF">DFP90_11260</name>
</gene>
<evidence type="ECO:0000313" key="4">
    <source>
        <dbReference type="EMBL" id="RED45067.1"/>
    </source>
</evidence>
<dbReference type="AlphaFoldDB" id="A0A3D9H6C4"/>
<dbReference type="InterPro" id="IPR002701">
    <property type="entry name" value="CM_II_prokaryot"/>
</dbReference>
<comment type="caution">
    <text evidence="4">The sequence shown here is derived from an EMBL/GenBank/DDBJ whole genome shotgun (WGS) entry which is preliminary data.</text>
</comment>
<dbReference type="GO" id="GO:0004106">
    <property type="term" value="F:chorismate mutase activity"/>
    <property type="evidence" value="ECO:0007669"/>
    <property type="project" value="UniProtKB-EC"/>
</dbReference>
<evidence type="ECO:0000256" key="2">
    <source>
        <dbReference type="ARBA" id="ARBA00023235"/>
    </source>
</evidence>
<dbReference type="Pfam" id="PF01817">
    <property type="entry name" value="CM_2"/>
    <property type="match status" value="1"/>
</dbReference>